<dbReference type="InterPro" id="IPR052961">
    <property type="entry name" value="Oxido-Kinase-like_Enzymes"/>
</dbReference>
<dbReference type="PANTHER" id="PTHR23020">
    <property type="entry name" value="UNCHARACTERIZED NUCLEAR HORMONE RECEPTOR-RELATED"/>
    <property type="match status" value="1"/>
</dbReference>
<dbReference type="PANTHER" id="PTHR23020:SF41">
    <property type="entry name" value="AMINOGLYCOSIDE PHOSPHOTRANSFERASE DOMAIN-CONTAINING PROTEIN"/>
    <property type="match status" value="1"/>
</dbReference>
<accession>A0A914E6V9</accession>
<evidence type="ECO:0000313" key="3">
    <source>
        <dbReference type="WBParaSite" id="ACRNAN_scaffold5985.g18578.t1"/>
    </source>
</evidence>
<feature type="domain" description="CHK kinase-like" evidence="1">
    <location>
        <begin position="118"/>
        <end position="305"/>
    </location>
</feature>
<keyword evidence="2" id="KW-1185">Reference proteome</keyword>
<dbReference type="SMART" id="SM00587">
    <property type="entry name" value="CHK"/>
    <property type="match status" value="1"/>
</dbReference>
<dbReference type="Gene3D" id="3.90.1200.10">
    <property type="match status" value="1"/>
</dbReference>
<name>A0A914E6V9_9BILA</name>
<dbReference type="InterPro" id="IPR011009">
    <property type="entry name" value="Kinase-like_dom_sf"/>
</dbReference>
<dbReference type="AlphaFoldDB" id="A0A914E6V9"/>
<protein>
    <submittedName>
        <fullName evidence="3">CHK kinase-like domain-containing protein</fullName>
    </submittedName>
</protein>
<reference evidence="3" key="1">
    <citation type="submission" date="2022-11" db="UniProtKB">
        <authorList>
            <consortium name="WormBaseParasite"/>
        </authorList>
    </citation>
    <scope>IDENTIFICATION</scope>
</reference>
<dbReference type="InterPro" id="IPR012877">
    <property type="entry name" value="Dhs-27"/>
</dbReference>
<evidence type="ECO:0000313" key="2">
    <source>
        <dbReference type="Proteomes" id="UP000887540"/>
    </source>
</evidence>
<dbReference type="SUPFAM" id="SSF56112">
    <property type="entry name" value="Protein kinase-like (PK-like)"/>
    <property type="match status" value="1"/>
</dbReference>
<dbReference type="Proteomes" id="UP000887540">
    <property type="component" value="Unplaced"/>
</dbReference>
<dbReference type="InterPro" id="IPR015897">
    <property type="entry name" value="CHK_kinase-like"/>
</dbReference>
<sequence>MFDHVEANDITHDKGFASRVYQVKLFASDPTTPFYTFIMKIPRCGNELKNIDELTNKMFEGQENKNLDESDSAETRMVDFHNAECDFYDYFSEVPGFPVPKVYYAQKSVLEKNQLGVIFMEDLSEISKTMGFVKSLMVDQVKLLVEHLAAFHAFQICEEKPKWEGKFNKCAFIDEKNDIGKSAIEGLKVFKDGIFAKEIVKFYTVITDPDPPKYIVRGICDNLGLPSVVCIGDMHTNNILWQVNKNGEILDKVQAIIDFQVAFQGSPAFDLARILMVCTDGEIRRELEPYIFDYYMEKITERMSKVGKEPSFTVNEFKKAYEFGKIHQALTVAILVPFFTAMGTLQDDDEAGQTKDEKSEILIHRAKLGLEDAVKALEELAPQWISR</sequence>
<dbReference type="WBParaSite" id="ACRNAN_scaffold5985.g18578.t1">
    <property type="protein sequence ID" value="ACRNAN_scaffold5985.g18578.t1"/>
    <property type="gene ID" value="ACRNAN_scaffold5985.g18578"/>
</dbReference>
<proteinExistence type="predicted"/>
<organism evidence="2 3">
    <name type="scientific">Acrobeloides nanus</name>
    <dbReference type="NCBI Taxonomy" id="290746"/>
    <lineage>
        <taxon>Eukaryota</taxon>
        <taxon>Metazoa</taxon>
        <taxon>Ecdysozoa</taxon>
        <taxon>Nematoda</taxon>
        <taxon>Chromadorea</taxon>
        <taxon>Rhabditida</taxon>
        <taxon>Tylenchina</taxon>
        <taxon>Cephalobomorpha</taxon>
        <taxon>Cephaloboidea</taxon>
        <taxon>Cephalobidae</taxon>
        <taxon>Acrobeloides</taxon>
    </lineage>
</organism>
<evidence type="ECO:0000259" key="1">
    <source>
        <dbReference type="SMART" id="SM00587"/>
    </source>
</evidence>
<dbReference type="Pfam" id="PF07914">
    <property type="entry name" value="DUF1679"/>
    <property type="match status" value="1"/>
</dbReference>